<keyword evidence="6 12" id="KW-0732">Signal</keyword>
<keyword evidence="9" id="KW-0998">Cell outer membrane</keyword>
<feature type="domain" description="GspD-like N0" evidence="15">
    <location>
        <begin position="27"/>
        <end position="96"/>
    </location>
</feature>
<keyword evidence="7" id="KW-0653">Protein transport</keyword>
<evidence type="ECO:0000256" key="12">
    <source>
        <dbReference type="SAM" id="SignalP"/>
    </source>
</evidence>
<dbReference type="Pfam" id="PF03958">
    <property type="entry name" value="Secretin_N"/>
    <property type="match status" value="3"/>
</dbReference>
<evidence type="ECO:0000256" key="4">
    <source>
        <dbReference type="ARBA" id="ARBA00022452"/>
    </source>
</evidence>
<dbReference type="Pfam" id="PF00263">
    <property type="entry name" value="Secretin"/>
    <property type="match status" value="1"/>
</dbReference>
<dbReference type="AlphaFoldDB" id="A0A7Z2GJ59"/>
<dbReference type="PANTHER" id="PTHR30332:SF24">
    <property type="entry name" value="SECRETIN GSPD-RELATED"/>
    <property type="match status" value="1"/>
</dbReference>
<dbReference type="InterPro" id="IPR001775">
    <property type="entry name" value="GspD/PilQ"/>
</dbReference>
<dbReference type="InterPro" id="IPR013356">
    <property type="entry name" value="T2SS_GspD"/>
</dbReference>
<evidence type="ECO:0000259" key="14">
    <source>
        <dbReference type="Pfam" id="PF03958"/>
    </source>
</evidence>
<feature type="region of interest" description="Disordered" evidence="11">
    <location>
        <begin position="285"/>
        <end position="371"/>
    </location>
</feature>
<protein>
    <submittedName>
        <fullName evidence="16">Type II secretion system secretin GspD</fullName>
    </submittedName>
</protein>
<evidence type="ECO:0000256" key="9">
    <source>
        <dbReference type="ARBA" id="ARBA00023237"/>
    </source>
</evidence>
<feature type="compositionally biased region" description="Low complexity" evidence="11">
    <location>
        <begin position="311"/>
        <end position="351"/>
    </location>
</feature>
<dbReference type="GO" id="GO:0009279">
    <property type="term" value="C:cell outer membrane"/>
    <property type="evidence" value="ECO:0007669"/>
    <property type="project" value="UniProtKB-SubCell"/>
</dbReference>
<evidence type="ECO:0000259" key="15">
    <source>
        <dbReference type="Pfam" id="PF21305"/>
    </source>
</evidence>
<name>A0A7Z2GJ59_9BURK</name>
<feature type="domain" description="Type II/III secretion system secretin-like" evidence="13">
    <location>
        <begin position="494"/>
        <end position="663"/>
    </location>
</feature>
<dbReference type="PRINTS" id="PR00811">
    <property type="entry name" value="BCTERIALGSPD"/>
</dbReference>
<evidence type="ECO:0000313" key="16">
    <source>
        <dbReference type="EMBL" id="QGZ62777.1"/>
    </source>
</evidence>
<sequence length="804" mass="83634">MALRRRALALLVSGLLTAQVAYAQVTLNFVNADIDQVAKAIGAATGKTIIVDPRVKGQLNLVSENPVPEDQALKTLQSALRMQGFALVQDHGVLKVVPEADAKLQGVPTYVGNTPAARGDQVVTQVFTLRNESANNLLPVLRPLISPNNTIAAYPGNNTLVVTDYADNVRRIASIIAGVDTAAGQQVLVVPLKNANALDIAPTLQKMLDPGAIGGSDATLKVSVIADPRTNSVMLRASNPQRLAAAKKLTEQLDAPTSMPGNMHVVALRNADAVQLAKTLRGMLGKGGNDSSSGGGANSFNQNGNGGGSGNNSSSSTGMSGSPPLPSSLGGSSSSSSNPMSGGTSGNNGNSDFLGSNDKDKSDDNSSGGGMIQADAATNSLIITAPDPVYRNLRSVIDQLDARRAQVYIEALIVELNSNTNANLGIQWQIGNGNLLAGTNLTTGGTGNSIINLTAGAVTGGGLVNSLASLQQGLNVGWVHNLFGVQGLGALLQALSQSSDANVLSTPNLVTLDNQEAKIVVGTNVPIQTGSYSNLTSGTSSAAFNTYDRVDVGLTLHIKPQITEGGILKLQLYTEDSAIVSGTTNVSTNPAGPDFTKRSIQSTVLADNGEIIVLGGLMQDNYQVSNSKVPLLGDIPWIGQLFRSEAKTRQKTNLMVFLRPVIINDRNTAQAVTSNRYDYIQGVTGAYKSDNNLVKDRDDPVVPPMPLGPAEGGSAVNLFDLDKMRREQIVRSLPAQMQPAYPVQSPAQSPVQTAPVQTAPIQTAPVPVQTLPQNGPVPVQTLPAQVSPAAADQQPATTAPRVQP</sequence>
<feature type="chain" id="PRO_5031503814" evidence="12">
    <location>
        <begin position="24"/>
        <end position="804"/>
    </location>
</feature>
<feature type="domain" description="NolW-like" evidence="14">
    <location>
        <begin position="124"/>
        <end position="185"/>
    </location>
</feature>
<dbReference type="Gene3D" id="3.30.1370.120">
    <property type="match status" value="3"/>
</dbReference>
<keyword evidence="3 10" id="KW-0813">Transport</keyword>
<comment type="subcellular location">
    <subcellularLocation>
        <location evidence="1 10">Cell outer membrane</location>
    </subcellularLocation>
</comment>
<evidence type="ECO:0000259" key="13">
    <source>
        <dbReference type="Pfam" id="PF00263"/>
    </source>
</evidence>
<feature type="compositionally biased region" description="Polar residues" evidence="11">
    <location>
        <begin position="745"/>
        <end position="756"/>
    </location>
</feature>
<accession>A0A7Z2GJ59</accession>
<feature type="compositionally biased region" description="Low complexity" evidence="11">
    <location>
        <begin position="788"/>
        <end position="804"/>
    </location>
</feature>
<evidence type="ECO:0000256" key="6">
    <source>
        <dbReference type="ARBA" id="ARBA00022729"/>
    </source>
</evidence>
<dbReference type="OrthoDB" id="9775455at2"/>
<evidence type="ECO:0000256" key="1">
    <source>
        <dbReference type="ARBA" id="ARBA00004442"/>
    </source>
</evidence>
<evidence type="ECO:0000313" key="17">
    <source>
        <dbReference type="Proteomes" id="UP000433577"/>
    </source>
</evidence>
<evidence type="ECO:0000256" key="2">
    <source>
        <dbReference type="ARBA" id="ARBA00006980"/>
    </source>
</evidence>
<evidence type="ECO:0000256" key="7">
    <source>
        <dbReference type="ARBA" id="ARBA00022927"/>
    </source>
</evidence>
<dbReference type="NCBIfam" id="TIGR02517">
    <property type="entry name" value="type_II_gspD"/>
    <property type="match status" value="1"/>
</dbReference>
<dbReference type="KEGG" id="pacs:FAZ98_14140"/>
<keyword evidence="4" id="KW-1134">Transmembrane beta strand</keyword>
<dbReference type="InterPro" id="IPR004846">
    <property type="entry name" value="T2SS/T3SS_dom"/>
</dbReference>
<dbReference type="GO" id="GO:0015627">
    <property type="term" value="C:type II protein secretion system complex"/>
    <property type="evidence" value="ECO:0007669"/>
    <property type="project" value="InterPro"/>
</dbReference>
<dbReference type="Pfam" id="PF21305">
    <property type="entry name" value="type_II_gspD_N0"/>
    <property type="match status" value="1"/>
</dbReference>
<dbReference type="InterPro" id="IPR050810">
    <property type="entry name" value="Bact_Secretion_Sys_Channel"/>
</dbReference>
<reference evidence="16 17" key="1">
    <citation type="submission" date="2019-12" db="EMBL/GenBank/DDBJ databases">
        <title>Paraburkholderia acidiphila 7Q-K02 sp. nov and Paraburkholderia acidisoli DHF22 sp. nov., two strains isolated from forest soil.</title>
        <authorList>
            <person name="Gao Z."/>
            <person name="Qiu L."/>
        </authorList>
    </citation>
    <scope>NUCLEOTIDE SEQUENCE [LARGE SCALE GENOMIC DNA]</scope>
    <source>
        <strain evidence="16 17">DHF22</strain>
    </source>
</reference>
<feature type="signal peptide" evidence="12">
    <location>
        <begin position="1"/>
        <end position="23"/>
    </location>
</feature>
<feature type="compositionally biased region" description="Gly residues" evidence="11">
    <location>
        <begin position="285"/>
        <end position="297"/>
    </location>
</feature>
<dbReference type="PANTHER" id="PTHR30332">
    <property type="entry name" value="PROBABLE GENERAL SECRETION PATHWAY PROTEIN D"/>
    <property type="match status" value="1"/>
</dbReference>
<dbReference type="RefSeq" id="WP_158951775.1">
    <property type="nucleotide sequence ID" value="NZ_CP046913.1"/>
</dbReference>
<evidence type="ECO:0000256" key="11">
    <source>
        <dbReference type="SAM" id="MobiDB-lite"/>
    </source>
</evidence>
<dbReference type="InterPro" id="IPR005644">
    <property type="entry name" value="NolW-like"/>
</dbReference>
<evidence type="ECO:0000256" key="10">
    <source>
        <dbReference type="RuleBase" id="RU004004"/>
    </source>
</evidence>
<evidence type="ECO:0000256" key="8">
    <source>
        <dbReference type="ARBA" id="ARBA00023136"/>
    </source>
</evidence>
<organism evidence="16 17">
    <name type="scientific">Paraburkholderia acidisoli</name>
    <dbReference type="NCBI Taxonomy" id="2571748"/>
    <lineage>
        <taxon>Bacteria</taxon>
        <taxon>Pseudomonadati</taxon>
        <taxon>Pseudomonadota</taxon>
        <taxon>Betaproteobacteria</taxon>
        <taxon>Burkholderiales</taxon>
        <taxon>Burkholderiaceae</taxon>
        <taxon>Paraburkholderia</taxon>
    </lineage>
</organism>
<evidence type="ECO:0000256" key="5">
    <source>
        <dbReference type="ARBA" id="ARBA00022692"/>
    </source>
</evidence>
<feature type="region of interest" description="Disordered" evidence="11">
    <location>
        <begin position="765"/>
        <end position="804"/>
    </location>
</feature>
<keyword evidence="8" id="KW-0472">Membrane</keyword>
<dbReference type="GO" id="GO:0015628">
    <property type="term" value="P:protein secretion by the type II secretion system"/>
    <property type="evidence" value="ECO:0007669"/>
    <property type="project" value="InterPro"/>
</dbReference>
<feature type="domain" description="NolW-like" evidence="14">
    <location>
        <begin position="188"/>
        <end position="257"/>
    </location>
</feature>
<feature type="region of interest" description="Disordered" evidence="11">
    <location>
        <begin position="737"/>
        <end position="756"/>
    </location>
</feature>
<comment type="similarity">
    <text evidence="2">Belongs to the bacterial secretin family. GSP D subfamily.</text>
</comment>
<dbReference type="InterPro" id="IPR049371">
    <property type="entry name" value="GspD-like_N0"/>
</dbReference>
<keyword evidence="17" id="KW-1185">Reference proteome</keyword>
<dbReference type="InterPro" id="IPR038591">
    <property type="entry name" value="NolW-like_sf"/>
</dbReference>
<feature type="domain" description="NolW-like" evidence="14">
    <location>
        <begin position="264"/>
        <end position="406"/>
    </location>
</feature>
<keyword evidence="5" id="KW-0812">Transmembrane</keyword>
<dbReference type="Proteomes" id="UP000433577">
    <property type="component" value="Chromosome 1"/>
</dbReference>
<dbReference type="EMBL" id="CP046913">
    <property type="protein sequence ID" value="QGZ62777.1"/>
    <property type="molecule type" value="Genomic_DNA"/>
</dbReference>
<proteinExistence type="inferred from homology"/>
<evidence type="ECO:0000256" key="3">
    <source>
        <dbReference type="ARBA" id="ARBA00022448"/>
    </source>
</evidence>
<gene>
    <name evidence="16" type="primary">gspD</name>
    <name evidence="16" type="ORF">FAZ98_14140</name>
</gene>